<protein>
    <submittedName>
        <fullName evidence="2">Uncharacterized protein</fullName>
    </submittedName>
</protein>
<dbReference type="AlphaFoldDB" id="A0A9P4HYM0"/>
<feature type="region of interest" description="Disordered" evidence="1">
    <location>
        <begin position="106"/>
        <end position="125"/>
    </location>
</feature>
<proteinExistence type="predicted"/>
<feature type="region of interest" description="Disordered" evidence="1">
    <location>
        <begin position="449"/>
        <end position="468"/>
    </location>
</feature>
<reference evidence="2" key="1">
    <citation type="journal article" date="2020" name="Stud. Mycol.">
        <title>101 Dothideomycetes genomes: a test case for predicting lifestyles and emergence of pathogens.</title>
        <authorList>
            <person name="Haridas S."/>
            <person name="Albert R."/>
            <person name="Binder M."/>
            <person name="Bloem J."/>
            <person name="Labutti K."/>
            <person name="Salamov A."/>
            <person name="Andreopoulos B."/>
            <person name="Baker S."/>
            <person name="Barry K."/>
            <person name="Bills G."/>
            <person name="Bluhm B."/>
            <person name="Cannon C."/>
            <person name="Castanera R."/>
            <person name="Culley D."/>
            <person name="Daum C."/>
            <person name="Ezra D."/>
            <person name="Gonzalez J."/>
            <person name="Henrissat B."/>
            <person name="Kuo A."/>
            <person name="Liang C."/>
            <person name="Lipzen A."/>
            <person name="Lutzoni F."/>
            <person name="Magnuson J."/>
            <person name="Mondo S."/>
            <person name="Nolan M."/>
            <person name="Ohm R."/>
            <person name="Pangilinan J."/>
            <person name="Park H.-J."/>
            <person name="Ramirez L."/>
            <person name="Alfaro M."/>
            <person name="Sun H."/>
            <person name="Tritt A."/>
            <person name="Yoshinaga Y."/>
            <person name="Zwiers L.-H."/>
            <person name="Turgeon B."/>
            <person name="Goodwin S."/>
            <person name="Spatafora J."/>
            <person name="Crous P."/>
            <person name="Grigoriev I."/>
        </authorList>
    </citation>
    <scope>NUCLEOTIDE SEQUENCE</scope>
    <source>
        <strain evidence="2">CBS 121410</strain>
    </source>
</reference>
<feature type="compositionally biased region" description="Basic and acidic residues" evidence="1">
    <location>
        <begin position="242"/>
        <end position="264"/>
    </location>
</feature>
<feature type="compositionally biased region" description="Low complexity" evidence="1">
    <location>
        <begin position="275"/>
        <end position="291"/>
    </location>
</feature>
<evidence type="ECO:0000313" key="3">
    <source>
        <dbReference type="Proteomes" id="UP000799776"/>
    </source>
</evidence>
<feature type="compositionally biased region" description="Basic and acidic residues" evidence="1">
    <location>
        <begin position="504"/>
        <end position="514"/>
    </location>
</feature>
<comment type="caution">
    <text evidence="2">The sequence shown here is derived from an EMBL/GenBank/DDBJ whole genome shotgun (WGS) entry which is preliminary data.</text>
</comment>
<name>A0A9P4HYM0_9PEZI</name>
<feature type="compositionally biased region" description="Polar residues" evidence="1">
    <location>
        <begin position="146"/>
        <end position="164"/>
    </location>
</feature>
<accession>A0A9P4HYM0</accession>
<feature type="compositionally biased region" description="Polar residues" evidence="1">
    <location>
        <begin position="8"/>
        <end position="25"/>
    </location>
</feature>
<sequence>MERRRNSETISGTHLFGSSTLQMDGTGSARRASVSSSLSSFNLNIEKRNTYVKFSEIEDHLYKPSPPTASSSDEAVTVIPSTASVTPESGLPSGAQMATNILQKQISTESGRASSASSASSVAKRIVRRNKSVRHVGGILERFSVGGSSKNKSSPSIQNETNDVPTETLLILPGPPEPPLQSSSMPDKKEIPRQTASATSLRSRNILRKSESEPDKSISSTPSKRKAAAAAIFPMSSARGHSKSESDHRSRKDDGIVDSQEHRGSPVTPVPIAVSSQKARSSQSRSSGSQAPVYLPHSESTESSNASRPSVGRFRTASSSILRRNQSSDSPALPSEVAPWNTVTSPNSPKRPPLKERTSSKRWLWPEFLINESSTINEEVTTPQLDFLRIEGVNSPGISPLSLDPAEVGVPRSQHSRMRRPRFIRNELHSDNIHAATSTPSPVLVESSEETDSHGYFPKTIKPTRPFMHGMSRYHSAPSRGSEHMSTSLTTPWTKPASPVPPPQERREYFEPKRKPIRRGTGEFVPPGLTRVHTPPQFKLGRQASGASSTKFGGGFFFELEGEEEDDPTPKRGVSSQIPQTPGGFWDSDAILMSQAPVDSDPESPGIFMGKGARKQERDWFRVRMDDIMSGEAEATGSEEEFEWDVPEHLPGSPLCPLSPKHKSGGKGICVYHGRAKPKEMKALKL</sequence>
<feature type="region of interest" description="Disordered" evidence="1">
    <location>
        <begin position="1"/>
        <end position="36"/>
    </location>
</feature>
<organism evidence="2 3">
    <name type="scientific">Saccharata proteae CBS 121410</name>
    <dbReference type="NCBI Taxonomy" id="1314787"/>
    <lineage>
        <taxon>Eukaryota</taxon>
        <taxon>Fungi</taxon>
        <taxon>Dikarya</taxon>
        <taxon>Ascomycota</taxon>
        <taxon>Pezizomycotina</taxon>
        <taxon>Dothideomycetes</taxon>
        <taxon>Dothideomycetes incertae sedis</taxon>
        <taxon>Botryosphaeriales</taxon>
        <taxon>Saccharataceae</taxon>
        <taxon>Saccharata</taxon>
    </lineage>
</organism>
<dbReference type="Proteomes" id="UP000799776">
    <property type="component" value="Unassembled WGS sequence"/>
</dbReference>
<evidence type="ECO:0000256" key="1">
    <source>
        <dbReference type="SAM" id="MobiDB-lite"/>
    </source>
</evidence>
<dbReference type="OrthoDB" id="3648773at2759"/>
<feature type="compositionally biased region" description="Polar residues" evidence="1">
    <location>
        <begin position="316"/>
        <end position="330"/>
    </location>
</feature>
<dbReference type="EMBL" id="ML978711">
    <property type="protein sequence ID" value="KAF2091641.1"/>
    <property type="molecule type" value="Genomic_DNA"/>
</dbReference>
<keyword evidence="3" id="KW-1185">Reference proteome</keyword>
<feature type="region of interest" description="Disordered" evidence="1">
    <location>
        <begin position="474"/>
        <end position="547"/>
    </location>
</feature>
<feature type="region of interest" description="Disordered" evidence="1">
    <location>
        <begin position="562"/>
        <end position="581"/>
    </location>
</feature>
<evidence type="ECO:0000313" key="2">
    <source>
        <dbReference type="EMBL" id="KAF2091641.1"/>
    </source>
</evidence>
<feature type="compositionally biased region" description="Polar residues" evidence="1">
    <location>
        <begin position="194"/>
        <end position="203"/>
    </location>
</feature>
<gene>
    <name evidence="2" type="ORF">K490DRAFT_61074</name>
</gene>
<feature type="compositionally biased region" description="Polar residues" evidence="1">
    <location>
        <begin position="484"/>
        <end position="493"/>
    </location>
</feature>
<feature type="region of interest" description="Disordered" evidence="1">
    <location>
        <begin position="144"/>
        <end position="358"/>
    </location>
</feature>